<feature type="transmembrane region" description="Helical" evidence="1">
    <location>
        <begin position="6"/>
        <end position="24"/>
    </location>
</feature>
<evidence type="ECO:0000256" key="1">
    <source>
        <dbReference type="SAM" id="Phobius"/>
    </source>
</evidence>
<dbReference type="GeneID" id="67444901"/>
<proteinExistence type="predicted"/>
<accession>A0ABX8XAA9</accession>
<evidence type="ECO:0000313" key="3">
    <source>
        <dbReference type="Proteomes" id="UP000827084"/>
    </source>
</evidence>
<keyword evidence="1" id="KW-0812">Transmembrane</keyword>
<reference evidence="2 3" key="1">
    <citation type="submission" date="2021-08" db="EMBL/GenBank/DDBJ databases">
        <title>Shewanella putrefaciens YZ-J, complete genome.</title>
        <authorList>
            <person name="Yi Z."/>
        </authorList>
    </citation>
    <scope>NUCLEOTIDE SEQUENCE [LARGE SCALE GENOMIC DNA]</scope>
    <source>
        <strain evidence="2 3">YZ-J</strain>
    </source>
</reference>
<name>A0ABX8XAA9_SHEPU</name>
<keyword evidence="3" id="KW-1185">Reference proteome</keyword>
<sequence length="102" mass="12034">MKFPVVPVFILILFTCFASAIWFISPDSKDDHHQTWSSFIYTHGYDSGKYKKTDNFDHYDACRDFARVQSSLYDNVPWECGLNCEFDPRKQGFQCKKMKNDN</sequence>
<evidence type="ECO:0000313" key="2">
    <source>
        <dbReference type="EMBL" id="QYX72325.1"/>
    </source>
</evidence>
<dbReference type="EMBL" id="CP080635">
    <property type="protein sequence ID" value="QYX72325.1"/>
    <property type="molecule type" value="Genomic_DNA"/>
</dbReference>
<dbReference type="Proteomes" id="UP000827084">
    <property type="component" value="Chromosome"/>
</dbReference>
<keyword evidence="1" id="KW-1133">Transmembrane helix</keyword>
<keyword evidence="1" id="KW-0472">Membrane</keyword>
<protein>
    <recommendedName>
        <fullName evidence="4">Lipoprotein</fullName>
    </recommendedName>
</protein>
<dbReference type="RefSeq" id="WP_011788001.1">
    <property type="nucleotide sequence ID" value="NZ_BMPK01000001.1"/>
</dbReference>
<evidence type="ECO:0008006" key="4">
    <source>
        <dbReference type="Google" id="ProtNLM"/>
    </source>
</evidence>
<gene>
    <name evidence="2" type="ORF">K3G22_16540</name>
</gene>
<organism evidence="2 3">
    <name type="scientific">Shewanella putrefaciens</name>
    <name type="common">Pseudomonas putrefaciens</name>
    <dbReference type="NCBI Taxonomy" id="24"/>
    <lineage>
        <taxon>Bacteria</taxon>
        <taxon>Pseudomonadati</taxon>
        <taxon>Pseudomonadota</taxon>
        <taxon>Gammaproteobacteria</taxon>
        <taxon>Alteromonadales</taxon>
        <taxon>Shewanellaceae</taxon>
        <taxon>Shewanella</taxon>
    </lineage>
</organism>